<dbReference type="GO" id="GO:0003676">
    <property type="term" value="F:nucleic acid binding"/>
    <property type="evidence" value="ECO:0007669"/>
    <property type="project" value="InterPro"/>
</dbReference>
<name>A0A6M3XZN6_9ZZZZ</name>
<keyword evidence="1" id="KW-0812">Transmembrane</keyword>
<gene>
    <name evidence="2" type="ORF">TM448B03047_0006</name>
</gene>
<reference evidence="2" key="1">
    <citation type="submission" date="2020-03" db="EMBL/GenBank/DDBJ databases">
        <title>The deep terrestrial virosphere.</title>
        <authorList>
            <person name="Holmfeldt K."/>
            <person name="Nilsson E."/>
            <person name="Simone D."/>
            <person name="Lopez-Fernandez M."/>
            <person name="Wu X."/>
            <person name="de Brujin I."/>
            <person name="Lundin D."/>
            <person name="Andersson A."/>
            <person name="Bertilsson S."/>
            <person name="Dopson M."/>
        </authorList>
    </citation>
    <scope>NUCLEOTIDE SEQUENCE</scope>
    <source>
        <strain evidence="2">TM448B03047</strain>
    </source>
</reference>
<evidence type="ECO:0008006" key="3">
    <source>
        <dbReference type="Google" id="ProtNLM"/>
    </source>
</evidence>
<dbReference type="SUPFAM" id="SSF53098">
    <property type="entry name" value="Ribonuclease H-like"/>
    <property type="match status" value="1"/>
</dbReference>
<dbReference type="CDD" id="cd22992">
    <property type="entry name" value="MOC1"/>
    <property type="match status" value="1"/>
</dbReference>
<keyword evidence="1" id="KW-0472">Membrane</keyword>
<dbReference type="AlphaFoldDB" id="A0A6M3XZN6"/>
<evidence type="ECO:0000313" key="2">
    <source>
        <dbReference type="EMBL" id="QJI02264.1"/>
    </source>
</evidence>
<protein>
    <recommendedName>
        <fullName evidence="3">Holliday junction resolvase RuvC</fullName>
    </recommendedName>
</protein>
<feature type="transmembrane region" description="Helical" evidence="1">
    <location>
        <begin position="68"/>
        <end position="89"/>
    </location>
</feature>
<dbReference type="Gene3D" id="3.30.420.10">
    <property type="entry name" value="Ribonuclease H-like superfamily/Ribonuclease H"/>
    <property type="match status" value="1"/>
</dbReference>
<organism evidence="2">
    <name type="scientific">viral metagenome</name>
    <dbReference type="NCBI Taxonomy" id="1070528"/>
    <lineage>
        <taxon>unclassified sequences</taxon>
        <taxon>metagenomes</taxon>
        <taxon>organismal metagenomes</taxon>
    </lineage>
</organism>
<dbReference type="PANTHER" id="PTHR36015:SF6">
    <property type="entry name" value="HOLLIDAY JUNCTION RESOLVASE MOC1, CHLOROPLASTIC-RELATED"/>
    <property type="match status" value="1"/>
</dbReference>
<sequence>MKYYWGIDPGKTGAVAIIGEDGFIKFLSDYQEPPVLLPILKGTQKAFPCTMCAFEKAQAMPKQGVVGVFNYGVNFGSWLAMLAALSIPFMQIPPAKWKKTLVGIGDKKDKDLVRLSAIQRFPDATDLLKRKKDHNRAEAIWLANWMRENH</sequence>
<dbReference type="PANTHER" id="PTHR36015">
    <property type="entry name" value="HOLLIDAY JUNCTION RESOLVASE MOC1, CHLOROPLASTIC-RELATED"/>
    <property type="match status" value="1"/>
</dbReference>
<dbReference type="InterPro" id="IPR012337">
    <property type="entry name" value="RNaseH-like_sf"/>
</dbReference>
<dbReference type="GO" id="GO:0008821">
    <property type="term" value="F:crossover junction DNA endonuclease activity"/>
    <property type="evidence" value="ECO:0007669"/>
    <property type="project" value="InterPro"/>
</dbReference>
<dbReference type="InterPro" id="IPR045290">
    <property type="entry name" value="MOC1-like"/>
</dbReference>
<accession>A0A6M3XZN6</accession>
<evidence type="ECO:0000256" key="1">
    <source>
        <dbReference type="SAM" id="Phobius"/>
    </source>
</evidence>
<keyword evidence="1" id="KW-1133">Transmembrane helix</keyword>
<dbReference type="EMBL" id="MT144987">
    <property type="protein sequence ID" value="QJI02264.1"/>
    <property type="molecule type" value="Genomic_DNA"/>
</dbReference>
<proteinExistence type="predicted"/>
<dbReference type="InterPro" id="IPR036397">
    <property type="entry name" value="RNaseH_sf"/>
</dbReference>